<evidence type="ECO:0000313" key="2">
    <source>
        <dbReference type="Proteomes" id="UP001237780"/>
    </source>
</evidence>
<keyword evidence="2" id="KW-1185">Reference proteome</keyword>
<gene>
    <name evidence="1" type="ORF">QFZ34_001055</name>
</gene>
<proteinExistence type="predicted"/>
<protein>
    <submittedName>
        <fullName evidence="1">AlgH/UPF0301 family transcriptional regulator</fullName>
    </submittedName>
</protein>
<comment type="caution">
    <text evidence="1">The sequence shown here is derived from an EMBL/GenBank/DDBJ whole genome shotgun (WGS) entry which is preliminary data.</text>
</comment>
<reference evidence="1 2" key="1">
    <citation type="submission" date="2023-07" db="EMBL/GenBank/DDBJ databases">
        <title>Comparative genomics of wheat-associated soil bacteria to identify genetic determinants of phenazine resistance.</title>
        <authorList>
            <person name="Mouncey N."/>
        </authorList>
    </citation>
    <scope>NUCLEOTIDE SEQUENCE [LARGE SCALE GENOMIC DNA]</scope>
    <source>
        <strain evidence="1 2">W4I11</strain>
    </source>
</reference>
<evidence type="ECO:0000313" key="1">
    <source>
        <dbReference type="EMBL" id="MDQ0995878.1"/>
    </source>
</evidence>
<accession>A0ABU0S544</accession>
<sequence length="55" mass="6115">MEIMTLLQGRQAAFNGGPLDNKRSFMLRFGCNDFQSGIGLVGGYKKLLFIKFATI</sequence>
<name>A0ABU0S544_9HYPH</name>
<dbReference type="Proteomes" id="UP001237780">
    <property type="component" value="Unassembled WGS sequence"/>
</dbReference>
<dbReference type="EMBL" id="JAUSZT010000002">
    <property type="protein sequence ID" value="MDQ0995878.1"/>
    <property type="molecule type" value="Genomic_DNA"/>
</dbReference>
<organism evidence="1 2">
    <name type="scientific">Phyllobacterium ifriqiyense</name>
    <dbReference type="NCBI Taxonomy" id="314238"/>
    <lineage>
        <taxon>Bacteria</taxon>
        <taxon>Pseudomonadati</taxon>
        <taxon>Pseudomonadota</taxon>
        <taxon>Alphaproteobacteria</taxon>
        <taxon>Hyphomicrobiales</taxon>
        <taxon>Phyllobacteriaceae</taxon>
        <taxon>Phyllobacterium</taxon>
    </lineage>
</organism>